<keyword evidence="2" id="KW-0732">Signal</keyword>
<proteinExistence type="predicted"/>
<gene>
    <name evidence="3" type="ORF">FOH10_17475</name>
</gene>
<evidence type="ECO:0008006" key="5">
    <source>
        <dbReference type="Google" id="ProtNLM"/>
    </source>
</evidence>
<name>A0A516NXB7_9NOCA</name>
<organism evidence="3 4">
    <name type="scientific">Nocardia otitidiscaviarum</name>
    <dbReference type="NCBI Taxonomy" id="1823"/>
    <lineage>
        <taxon>Bacteria</taxon>
        <taxon>Bacillati</taxon>
        <taxon>Actinomycetota</taxon>
        <taxon>Actinomycetes</taxon>
        <taxon>Mycobacteriales</taxon>
        <taxon>Nocardiaceae</taxon>
        <taxon>Nocardia</taxon>
    </lineage>
</organism>
<dbReference type="AlphaFoldDB" id="A0A516NXB7"/>
<evidence type="ECO:0000313" key="3">
    <source>
        <dbReference type="EMBL" id="QDP83562.1"/>
    </source>
</evidence>
<feature type="chain" id="PRO_5022003912" description="Secreted protein" evidence="2">
    <location>
        <begin position="24"/>
        <end position="182"/>
    </location>
</feature>
<reference evidence="3 4" key="1">
    <citation type="submission" date="2019-07" db="EMBL/GenBank/DDBJ databases">
        <title>Complete Genome Sequence and Methylome Analysis of Nocardia otitidis-caviarum NEB252.</title>
        <authorList>
            <person name="Fomenkov A."/>
            <person name="Anton B.P."/>
            <person name="Vincze T."/>
            <person name="Roberts R.J."/>
        </authorList>
    </citation>
    <scope>NUCLEOTIDE SEQUENCE [LARGE SCALE GENOMIC DNA]</scope>
    <source>
        <strain evidence="3 4">NEB252</strain>
    </source>
</reference>
<protein>
    <recommendedName>
        <fullName evidence="5">Secreted protein</fullName>
    </recommendedName>
</protein>
<feature type="region of interest" description="Disordered" evidence="1">
    <location>
        <begin position="75"/>
        <end position="95"/>
    </location>
</feature>
<accession>A0A516NXB7</accession>
<dbReference type="KEGG" id="nod:FOH10_17475"/>
<evidence type="ECO:0000313" key="4">
    <source>
        <dbReference type="Proteomes" id="UP000317039"/>
    </source>
</evidence>
<sequence>MLRSVAAVVVTAASLTVSGGVGGAQEPAPASPVAPAAPAPVTGPMLFTLTSIPNGWLIGRTDLRPLLEVQADGRAIRRPDAADPDRSANTPPQEITGTIPQEVVTAAITETRALTTLDMGNAGVSNQSSMILDYTPQQPDQDAHVIVYDPETTDGLTEEQRANRTRFATLSEKLLDAFVADR</sequence>
<feature type="signal peptide" evidence="2">
    <location>
        <begin position="1"/>
        <end position="23"/>
    </location>
</feature>
<feature type="compositionally biased region" description="Basic and acidic residues" evidence="1">
    <location>
        <begin position="75"/>
        <end position="86"/>
    </location>
</feature>
<evidence type="ECO:0000256" key="2">
    <source>
        <dbReference type="SAM" id="SignalP"/>
    </source>
</evidence>
<dbReference type="Proteomes" id="UP000317039">
    <property type="component" value="Chromosome"/>
</dbReference>
<dbReference type="EMBL" id="CP041695">
    <property type="protein sequence ID" value="QDP83562.1"/>
    <property type="molecule type" value="Genomic_DNA"/>
</dbReference>
<evidence type="ECO:0000256" key="1">
    <source>
        <dbReference type="SAM" id="MobiDB-lite"/>
    </source>
</evidence>